<dbReference type="InterPro" id="IPR007685">
    <property type="entry name" value="RelA_SpoT"/>
</dbReference>
<proteinExistence type="predicted"/>
<feature type="signal peptide" evidence="2">
    <location>
        <begin position="1"/>
        <end position="21"/>
    </location>
</feature>
<feature type="chain" id="PRO_5001645384" description="RelA/SpoT domain-containing protein" evidence="2">
    <location>
        <begin position="22"/>
        <end position="328"/>
    </location>
</feature>
<feature type="region of interest" description="Disordered" evidence="1">
    <location>
        <begin position="70"/>
        <end position="99"/>
    </location>
</feature>
<organism evidence="4 5">
    <name type="scientific">Botryobasidium botryosum (strain FD-172 SS1)</name>
    <dbReference type="NCBI Taxonomy" id="930990"/>
    <lineage>
        <taxon>Eukaryota</taxon>
        <taxon>Fungi</taxon>
        <taxon>Dikarya</taxon>
        <taxon>Basidiomycota</taxon>
        <taxon>Agaricomycotina</taxon>
        <taxon>Agaricomycetes</taxon>
        <taxon>Cantharellales</taxon>
        <taxon>Botryobasidiaceae</taxon>
        <taxon>Botryobasidium</taxon>
    </lineage>
</organism>
<dbReference type="EMBL" id="KL198018">
    <property type="protein sequence ID" value="KDQ20207.1"/>
    <property type="molecule type" value="Genomic_DNA"/>
</dbReference>
<dbReference type="PANTHER" id="PTHR21262">
    <property type="entry name" value="GUANOSINE-3',5'-BIS DIPHOSPHATE 3'-PYROPHOSPHOHYDROLASE"/>
    <property type="match status" value="1"/>
</dbReference>
<dbReference type="STRING" id="930990.A0A067N7U9"/>
<dbReference type="CDD" id="cd05399">
    <property type="entry name" value="NT_Rel-Spo_like"/>
    <property type="match status" value="1"/>
</dbReference>
<feature type="domain" description="RelA/SpoT" evidence="3">
    <location>
        <begin position="150"/>
        <end position="261"/>
    </location>
</feature>
<dbReference type="InterPro" id="IPR043519">
    <property type="entry name" value="NT_sf"/>
</dbReference>
<name>A0A067N7U9_BOTB1</name>
<dbReference type="PANTHER" id="PTHR21262:SF31">
    <property type="entry name" value="GTP PYROPHOSPHOKINASE"/>
    <property type="match status" value="1"/>
</dbReference>
<dbReference type="InParanoid" id="A0A067N7U9"/>
<reference evidence="5" key="1">
    <citation type="journal article" date="2014" name="Proc. Natl. Acad. Sci. U.S.A.">
        <title>Extensive sampling of basidiomycete genomes demonstrates inadequacy of the white-rot/brown-rot paradigm for wood decay fungi.</title>
        <authorList>
            <person name="Riley R."/>
            <person name="Salamov A.A."/>
            <person name="Brown D.W."/>
            <person name="Nagy L.G."/>
            <person name="Floudas D."/>
            <person name="Held B.W."/>
            <person name="Levasseur A."/>
            <person name="Lombard V."/>
            <person name="Morin E."/>
            <person name="Otillar R."/>
            <person name="Lindquist E.A."/>
            <person name="Sun H."/>
            <person name="LaButti K.M."/>
            <person name="Schmutz J."/>
            <person name="Jabbour D."/>
            <person name="Luo H."/>
            <person name="Baker S.E."/>
            <person name="Pisabarro A.G."/>
            <person name="Walton J.D."/>
            <person name="Blanchette R.A."/>
            <person name="Henrissat B."/>
            <person name="Martin F."/>
            <person name="Cullen D."/>
            <person name="Hibbett D.S."/>
            <person name="Grigoriev I.V."/>
        </authorList>
    </citation>
    <scope>NUCLEOTIDE SEQUENCE [LARGE SCALE GENOMIC DNA]</scope>
    <source>
        <strain evidence="5">FD-172 SS1</strain>
    </source>
</reference>
<evidence type="ECO:0000313" key="4">
    <source>
        <dbReference type="EMBL" id="KDQ20207.1"/>
    </source>
</evidence>
<dbReference type="HOGENOM" id="CLU_847278_0_0_1"/>
<dbReference type="Proteomes" id="UP000027195">
    <property type="component" value="Unassembled WGS sequence"/>
</dbReference>
<dbReference type="GO" id="GO:0015969">
    <property type="term" value="P:guanosine tetraphosphate metabolic process"/>
    <property type="evidence" value="ECO:0007669"/>
    <property type="project" value="InterPro"/>
</dbReference>
<evidence type="ECO:0000256" key="1">
    <source>
        <dbReference type="SAM" id="MobiDB-lite"/>
    </source>
</evidence>
<accession>A0A067N7U9</accession>
<dbReference type="Pfam" id="PF04607">
    <property type="entry name" value="RelA_SpoT"/>
    <property type="match status" value="1"/>
</dbReference>
<evidence type="ECO:0000313" key="5">
    <source>
        <dbReference type="Proteomes" id="UP000027195"/>
    </source>
</evidence>
<gene>
    <name evidence="4" type="ORF">BOTBODRAFT_170209</name>
</gene>
<dbReference type="OrthoDB" id="430679at2759"/>
<keyword evidence="2" id="KW-0732">Signal</keyword>
<dbReference type="Gene3D" id="3.30.460.10">
    <property type="entry name" value="Beta Polymerase, domain 2"/>
    <property type="match status" value="1"/>
</dbReference>
<dbReference type="SUPFAM" id="SSF81301">
    <property type="entry name" value="Nucleotidyltransferase"/>
    <property type="match status" value="1"/>
</dbReference>
<evidence type="ECO:0000256" key="2">
    <source>
        <dbReference type="SAM" id="SignalP"/>
    </source>
</evidence>
<dbReference type="SMART" id="SM00954">
    <property type="entry name" value="RelA_SpoT"/>
    <property type="match status" value="1"/>
</dbReference>
<sequence>MTLSDAPLALVLIHSALRVLALIPPSRWHAYISLNDQEFMTCLRAQVNARLSQGKGIPLGSSEELVHITASPEQPTPAHPHSYGHPPPPSKPHDADHSLHDDTFKRLTTYLPQRHDRDQYVSRCRNDLAHALSRHLPLCSTSPSPPQISGRAKHPRSIYAKMLQKGRPLDQIYDLVALRVIVDSVEDCYRTLAIIHAEVWRPIPGRVKDFIREPKANQYQSLHTTVVGSDGQPLEIQIRTREMHERAESGRAAHWLYKLHQLQVVGIFNFSLCFLFSADFLLTSLVLLSDRLLLFPCSLTSAQSSSSSYTNLLLSLRPLIHLLSTGHS</sequence>
<keyword evidence="5" id="KW-1185">Reference proteome</keyword>
<evidence type="ECO:0000259" key="3">
    <source>
        <dbReference type="SMART" id="SM00954"/>
    </source>
</evidence>
<dbReference type="AlphaFoldDB" id="A0A067N7U9"/>
<protein>
    <recommendedName>
        <fullName evidence="3">RelA/SpoT domain-containing protein</fullName>
    </recommendedName>
</protein>